<keyword evidence="3" id="KW-0677">Repeat</keyword>
<dbReference type="FunFam" id="2.30.29.170:FF:000004">
    <property type="entry name" value="EF-hand domain containing 2"/>
    <property type="match status" value="1"/>
</dbReference>
<evidence type="ECO:0000256" key="5">
    <source>
        <dbReference type="ARBA" id="ARBA00023273"/>
    </source>
</evidence>
<evidence type="ECO:0000313" key="8">
    <source>
        <dbReference type="Proteomes" id="UP000807504"/>
    </source>
</evidence>
<sequence>MSAESCQTLDINVRYFVTSNFQIRSEYLGATKTNEATPFSELSSRKNPHDNNYHRPQRFVFRNGIPLEEDSDAKAPKISRAARLLGNDMFNYNAAPVLTFGAYYRDPLGEGFKSTTRYRKCNVLYFLDDDDMKIYEPPQKNSGLPQGCIVAKGKFIKPEGGFYTIDDLNIGETLFVNGREYKLINCDSFTRNFLIEMGYRVRSPQPDPVDPITEDRNEMNSLRSYRKPYVKDYKVATFLKNHPKHLRFYGVYGEDKHLFEEERECTLYYDLAHGTIQLVEERNVNKWIDGRFDTKVLLRPTKVPKKLIPSLPPGEMADPTLLNLAHDVQDVLIGGKYYKIQNPNSLLVDSNPLEGRKRNVEYYKDTDLDLGVPLNIFGFRVFLHDCDEFTKNYYKGTYDKDLKPVPRKEEEVFHTHKLLYKHEEFGQPEQTLRTNDPFKPRADNVDLLKSGYKVRQLKFLARVITEDPVEKLRRYLVCFFMEDDTMAIKGLDPDHQNKNKSPSCHCIKLSVLSKFIRNNFLPGAMEHAHLKRMKVVKPHSTYWNSGRNFYEPVDFYVGGVIYVRNKPLELLEADEYTYDYMEQHCDQFPHANVRKIMTEFKEWITPKCGSLKSGFERYDPCKTGLINYEHFRNVLYEEMPSEIKNHYPEHAMKTVGRYYAEEKYNGLCFSELLGRAQSELYRKKFYDFEDLKLAFKIHDSEKFPKKENKINYLDLVEKLNWVENPTQFDKSEPQAIQINWERNETEKDLEKIKYNCFMMDIVSS</sequence>
<dbReference type="GO" id="GO:0072686">
    <property type="term" value="C:mitotic spindle"/>
    <property type="evidence" value="ECO:0007669"/>
    <property type="project" value="TreeGrafter"/>
</dbReference>
<dbReference type="Pfam" id="PF06565">
    <property type="entry name" value="DM10_dom"/>
    <property type="match status" value="2"/>
</dbReference>
<dbReference type="Proteomes" id="UP000807504">
    <property type="component" value="Unassembled WGS sequence"/>
</dbReference>
<feature type="domain" description="DM10" evidence="6">
    <location>
        <begin position="94"/>
        <end position="198"/>
    </location>
</feature>
<proteinExistence type="predicted"/>
<dbReference type="InterPro" id="IPR011992">
    <property type="entry name" value="EF-hand-dom_pair"/>
</dbReference>
<evidence type="ECO:0000256" key="1">
    <source>
        <dbReference type="ARBA" id="ARBA00004430"/>
    </source>
</evidence>
<dbReference type="InterPro" id="IPR040193">
    <property type="entry name" value="EFHC1/EFHC2/EFHB"/>
</dbReference>
<dbReference type="Gene3D" id="2.30.29.170">
    <property type="match status" value="3"/>
</dbReference>
<dbReference type="InterPro" id="IPR006602">
    <property type="entry name" value="DM10_dom"/>
</dbReference>
<accession>A0A8T0E529</accession>
<dbReference type="GO" id="GO:0060285">
    <property type="term" value="P:cilium-dependent cell motility"/>
    <property type="evidence" value="ECO:0007669"/>
    <property type="project" value="TreeGrafter"/>
</dbReference>
<dbReference type="EMBL" id="JABXBU010002231">
    <property type="protein sequence ID" value="KAF8764550.1"/>
    <property type="molecule type" value="Genomic_DNA"/>
</dbReference>
<feature type="domain" description="DM10" evidence="6">
    <location>
        <begin position="242"/>
        <end position="398"/>
    </location>
</feature>
<comment type="subcellular location">
    <subcellularLocation>
        <location evidence="1">Cytoplasm</location>
        <location evidence="1">Cytoskeleton</location>
        <location evidence="1">Cilium axoneme</location>
    </subcellularLocation>
</comment>
<dbReference type="GO" id="GO:0000281">
    <property type="term" value="P:mitotic cytokinesis"/>
    <property type="evidence" value="ECO:0007669"/>
    <property type="project" value="TreeGrafter"/>
</dbReference>
<reference evidence="7" key="2">
    <citation type="submission" date="2020-06" db="EMBL/GenBank/DDBJ databases">
        <authorList>
            <person name="Sheffer M."/>
        </authorList>
    </citation>
    <scope>NUCLEOTIDE SEQUENCE</scope>
</reference>
<evidence type="ECO:0000256" key="3">
    <source>
        <dbReference type="ARBA" id="ARBA00022737"/>
    </source>
</evidence>
<reference evidence="7" key="1">
    <citation type="journal article" date="2020" name="bioRxiv">
        <title>Chromosome-level reference genome of the European wasp spider Argiope bruennichi: a resource for studies on range expansion and evolutionary adaptation.</title>
        <authorList>
            <person name="Sheffer M.M."/>
            <person name="Hoppe A."/>
            <person name="Krehenwinkel H."/>
            <person name="Uhl G."/>
            <person name="Kuss A.W."/>
            <person name="Jensen L."/>
            <person name="Jensen C."/>
            <person name="Gillespie R.G."/>
            <person name="Hoff K.J."/>
            <person name="Prost S."/>
        </authorList>
    </citation>
    <scope>NUCLEOTIDE SEQUENCE</scope>
</reference>
<evidence type="ECO:0000256" key="2">
    <source>
        <dbReference type="ARBA" id="ARBA00022490"/>
    </source>
</evidence>
<dbReference type="PANTHER" id="PTHR12086">
    <property type="entry name" value="EF-HAND DOMAIN C-TERMINAL CONTAINING PROTEIN"/>
    <property type="match status" value="1"/>
</dbReference>
<feature type="domain" description="DM10" evidence="6">
    <location>
        <begin position="453"/>
        <end position="585"/>
    </location>
</feature>
<dbReference type="GO" id="GO:0043014">
    <property type="term" value="F:alpha-tubulin binding"/>
    <property type="evidence" value="ECO:0007669"/>
    <property type="project" value="TreeGrafter"/>
</dbReference>
<keyword evidence="8" id="KW-1185">Reference proteome</keyword>
<dbReference type="GO" id="GO:0007052">
    <property type="term" value="P:mitotic spindle organization"/>
    <property type="evidence" value="ECO:0007669"/>
    <property type="project" value="TreeGrafter"/>
</dbReference>
<evidence type="ECO:0000256" key="4">
    <source>
        <dbReference type="ARBA" id="ARBA00023212"/>
    </source>
</evidence>
<protein>
    <submittedName>
        <fullName evidence="7">EF-hand domain-containing family member C2</fullName>
    </submittedName>
</protein>
<dbReference type="PROSITE" id="PS51336">
    <property type="entry name" value="DM10"/>
    <property type="match status" value="3"/>
</dbReference>
<keyword evidence="5" id="KW-0966">Cell projection</keyword>
<organism evidence="7 8">
    <name type="scientific">Argiope bruennichi</name>
    <name type="common">Wasp spider</name>
    <name type="synonym">Aranea bruennichi</name>
    <dbReference type="NCBI Taxonomy" id="94029"/>
    <lineage>
        <taxon>Eukaryota</taxon>
        <taxon>Metazoa</taxon>
        <taxon>Ecdysozoa</taxon>
        <taxon>Arthropoda</taxon>
        <taxon>Chelicerata</taxon>
        <taxon>Arachnida</taxon>
        <taxon>Araneae</taxon>
        <taxon>Araneomorphae</taxon>
        <taxon>Entelegynae</taxon>
        <taxon>Araneoidea</taxon>
        <taxon>Araneidae</taxon>
        <taxon>Argiope</taxon>
    </lineage>
</organism>
<gene>
    <name evidence="7" type="ORF">HNY73_022613</name>
</gene>
<dbReference type="SMART" id="SM00676">
    <property type="entry name" value="DM10"/>
    <property type="match status" value="3"/>
</dbReference>
<keyword evidence="2" id="KW-0963">Cytoplasm</keyword>
<evidence type="ECO:0000313" key="7">
    <source>
        <dbReference type="EMBL" id="KAF8764550.1"/>
    </source>
</evidence>
<name>A0A8T0E529_ARGBR</name>
<comment type="caution">
    <text evidence="7">The sequence shown here is derived from an EMBL/GenBank/DDBJ whole genome shotgun (WGS) entry which is preliminary data.</text>
</comment>
<keyword evidence="4" id="KW-0206">Cytoskeleton</keyword>
<evidence type="ECO:0000259" key="6">
    <source>
        <dbReference type="PROSITE" id="PS51336"/>
    </source>
</evidence>
<dbReference type="GO" id="GO:0005930">
    <property type="term" value="C:axoneme"/>
    <property type="evidence" value="ECO:0007669"/>
    <property type="project" value="UniProtKB-SubCell"/>
</dbReference>
<dbReference type="AlphaFoldDB" id="A0A8T0E529"/>
<dbReference type="SUPFAM" id="SSF47473">
    <property type="entry name" value="EF-hand"/>
    <property type="match status" value="1"/>
</dbReference>